<comment type="caution">
    <text evidence="1">The sequence shown here is derived from an EMBL/GenBank/DDBJ whole genome shotgun (WGS) entry which is preliminary data.</text>
</comment>
<organism evidence="1 2">
    <name type="scientific">Pseudobythopirellula maris</name>
    <dbReference type="NCBI Taxonomy" id="2527991"/>
    <lineage>
        <taxon>Bacteria</taxon>
        <taxon>Pseudomonadati</taxon>
        <taxon>Planctomycetota</taxon>
        <taxon>Planctomycetia</taxon>
        <taxon>Pirellulales</taxon>
        <taxon>Lacipirellulaceae</taxon>
        <taxon>Pseudobythopirellula</taxon>
    </lineage>
</organism>
<dbReference type="AlphaFoldDB" id="A0A5C5ZRZ2"/>
<name>A0A5C5ZRZ2_9BACT</name>
<evidence type="ECO:0000313" key="2">
    <source>
        <dbReference type="Proteomes" id="UP000315440"/>
    </source>
</evidence>
<proteinExistence type="predicted"/>
<dbReference type="Pfam" id="PF13430">
    <property type="entry name" value="DUF4112"/>
    <property type="match status" value="1"/>
</dbReference>
<accession>A0A5C5ZRZ2</accession>
<evidence type="ECO:0000313" key="1">
    <source>
        <dbReference type="EMBL" id="TWT90060.1"/>
    </source>
</evidence>
<dbReference type="EMBL" id="SJPQ01000001">
    <property type="protein sequence ID" value="TWT90060.1"/>
    <property type="molecule type" value="Genomic_DNA"/>
</dbReference>
<gene>
    <name evidence="1" type="ORF">Mal64_04430</name>
</gene>
<dbReference type="PANTHER" id="PTHR35519:SF2">
    <property type="entry name" value="PH DOMAIN PROTEIN"/>
    <property type="match status" value="1"/>
</dbReference>
<dbReference type="Proteomes" id="UP000315440">
    <property type="component" value="Unassembled WGS sequence"/>
</dbReference>
<dbReference type="PANTHER" id="PTHR35519">
    <property type="entry name" value="MEMBRANE PROTEINS"/>
    <property type="match status" value="1"/>
</dbReference>
<sequence>MRSEARNWFSEFENQRTRSLGSMIDRVDVERLASQLDDAFRVPGTNIRFGWDSIIGLVPGVGDAATTLLAIAPVLAAYREGVGRWTLARMIGNVALDATLGAVPILGDAFDLFFKANRRNLRHLKRHREKTGRLGPNGWVSTEQQPGE</sequence>
<reference evidence="1 2" key="1">
    <citation type="submission" date="2019-02" db="EMBL/GenBank/DDBJ databases">
        <title>Deep-cultivation of Planctomycetes and their phenomic and genomic characterization uncovers novel biology.</title>
        <authorList>
            <person name="Wiegand S."/>
            <person name="Jogler M."/>
            <person name="Boedeker C."/>
            <person name="Pinto D."/>
            <person name="Vollmers J."/>
            <person name="Rivas-Marin E."/>
            <person name="Kohn T."/>
            <person name="Peeters S.H."/>
            <person name="Heuer A."/>
            <person name="Rast P."/>
            <person name="Oberbeckmann S."/>
            <person name="Bunk B."/>
            <person name="Jeske O."/>
            <person name="Meyerdierks A."/>
            <person name="Storesund J.E."/>
            <person name="Kallscheuer N."/>
            <person name="Luecker S."/>
            <person name="Lage O.M."/>
            <person name="Pohl T."/>
            <person name="Merkel B.J."/>
            <person name="Hornburger P."/>
            <person name="Mueller R.-W."/>
            <person name="Bruemmer F."/>
            <person name="Labrenz M."/>
            <person name="Spormann A.M."/>
            <person name="Op Den Camp H."/>
            <person name="Overmann J."/>
            <person name="Amann R."/>
            <person name="Jetten M.S.M."/>
            <person name="Mascher T."/>
            <person name="Medema M.H."/>
            <person name="Devos D.P."/>
            <person name="Kaster A.-K."/>
            <person name="Ovreas L."/>
            <person name="Rohde M."/>
            <person name="Galperin M.Y."/>
            <person name="Jogler C."/>
        </authorList>
    </citation>
    <scope>NUCLEOTIDE SEQUENCE [LARGE SCALE GENOMIC DNA]</scope>
    <source>
        <strain evidence="1 2">Mal64</strain>
    </source>
</reference>
<dbReference type="InterPro" id="IPR025187">
    <property type="entry name" value="DUF4112"/>
</dbReference>
<evidence type="ECO:0008006" key="3">
    <source>
        <dbReference type="Google" id="ProtNLM"/>
    </source>
</evidence>
<keyword evidence="2" id="KW-1185">Reference proteome</keyword>
<dbReference type="OrthoDB" id="513552at2"/>
<dbReference type="RefSeq" id="WP_146396398.1">
    <property type="nucleotide sequence ID" value="NZ_SJPQ01000001.1"/>
</dbReference>
<protein>
    <recommendedName>
        <fullName evidence="3">DUF4112 domain-containing protein</fullName>
    </recommendedName>
</protein>